<organism evidence="2">
    <name type="scientific">Myoviridae sp. ct5Xl4</name>
    <dbReference type="NCBI Taxonomy" id="2826613"/>
    <lineage>
        <taxon>Viruses</taxon>
        <taxon>Duplodnaviria</taxon>
        <taxon>Heunggongvirae</taxon>
        <taxon>Uroviricota</taxon>
        <taxon>Caudoviricetes</taxon>
    </lineage>
</organism>
<accession>A0A8S5M1V9</accession>
<sequence>MVIFRWCNFRILGVFFIVNTLGIYFGRIYDMDMNSKGIFL</sequence>
<evidence type="ECO:0000256" key="1">
    <source>
        <dbReference type="SAM" id="Phobius"/>
    </source>
</evidence>
<feature type="transmembrane region" description="Helical" evidence="1">
    <location>
        <begin position="7"/>
        <end position="26"/>
    </location>
</feature>
<proteinExistence type="predicted"/>
<name>A0A8S5M1V9_9CAUD</name>
<keyword evidence="1" id="KW-0472">Membrane</keyword>
<protein>
    <submittedName>
        <fullName evidence="2">Uncharacterized protein</fullName>
    </submittedName>
</protein>
<reference evidence="2" key="1">
    <citation type="journal article" date="2021" name="Proc. Natl. Acad. Sci. U.S.A.">
        <title>A Catalog of Tens of Thousands of Viruses from Human Metagenomes Reveals Hidden Associations with Chronic Diseases.</title>
        <authorList>
            <person name="Tisza M.J."/>
            <person name="Buck C.B."/>
        </authorList>
    </citation>
    <scope>NUCLEOTIDE SEQUENCE</scope>
    <source>
        <strain evidence="2">Ct5Xl4</strain>
    </source>
</reference>
<evidence type="ECO:0000313" key="2">
    <source>
        <dbReference type="EMBL" id="DAD76166.1"/>
    </source>
</evidence>
<dbReference type="EMBL" id="BK014796">
    <property type="protein sequence ID" value="DAD76166.1"/>
    <property type="molecule type" value="Genomic_DNA"/>
</dbReference>
<keyword evidence="1" id="KW-0812">Transmembrane</keyword>
<keyword evidence="1" id="KW-1133">Transmembrane helix</keyword>